<protein>
    <recommendedName>
        <fullName evidence="1">Co-chaperone DjlA N-terminal domain-containing protein</fullName>
    </recommendedName>
</protein>
<evidence type="ECO:0000313" key="3">
    <source>
        <dbReference type="Proteomes" id="UP000199600"/>
    </source>
</evidence>
<evidence type="ECO:0000313" key="2">
    <source>
        <dbReference type="EMBL" id="SBT10570.1"/>
    </source>
</evidence>
<dbReference type="Proteomes" id="UP000199600">
    <property type="component" value="Unassembled WGS sequence"/>
</dbReference>
<dbReference type="SUPFAM" id="SSF158682">
    <property type="entry name" value="TerB-like"/>
    <property type="match status" value="1"/>
</dbReference>
<keyword evidence="3" id="KW-1185">Reference proteome</keyword>
<reference evidence="2 3" key="1">
    <citation type="submission" date="2016-06" db="EMBL/GenBank/DDBJ databases">
        <authorList>
            <person name="Kjaerup R.B."/>
            <person name="Dalgaard T.S."/>
            <person name="Juul-Madsen H.R."/>
        </authorList>
    </citation>
    <scope>NUCLEOTIDE SEQUENCE [LARGE SCALE GENOMIC DNA]</scope>
    <source>
        <strain evidence="2">2</strain>
    </source>
</reference>
<dbReference type="Pfam" id="PF05099">
    <property type="entry name" value="TerB"/>
    <property type="match status" value="1"/>
</dbReference>
<dbReference type="EMBL" id="FLQY01000358">
    <property type="protein sequence ID" value="SBT10570.1"/>
    <property type="molecule type" value="Genomic_DNA"/>
</dbReference>
<gene>
    <name evidence="2" type="ORF">PROAA_560003</name>
</gene>
<dbReference type="InterPro" id="IPR007791">
    <property type="entry name" value="DjlA_N"/>
</dbReference>
<sequence length="151" mass="16132">MFPLKTDTPLTQDQVVTVTRLMLHVAHVDGDKTAEELELIRAFYEGCVEAGNGWQTFDSLDGKRGSPDVAASDFADQGQREMALAICLMVAWADGAFSAREDESVRGIADKLGVGGERFAQVLALVKDHMLAQLAGLPDVGSIVAVAKELG</sequence>
<dbReference type="CDD" id="cd07177">
    <property type="entry name" value="terB_like"/>
    <property type="match status" value="1"/>
</dbReference>
<organism evidence="2 3">
    <name type="scientific">Candidatus Propionivibrio aalborgensis</name>
    <dbReference type="NCBI Taxonomy" id="1860101"/>
    <lineage>
        <taxon>Bacteria</taxon>
        <taxon>Pseudomonadati</taxon>
        <taxon>Pseudomonadota</taxon>
        <taxon>Betaproteobacteria</taxon>
        <taxon>Rhodocyclales</taxon>
        <taxon>Rhodocyclaceae</taxon>
        <taxon>Propionivibrio</taxon>
    </lineage>
</organism>
<dbReference type="Gene3D" id="1.10.3680.10">
    <property type="entry name" value="TerB-like"/>
    <property type="match status" value="1"/>
</dbReference>
<accession>A0A1A8Y059</accession>
<feature type="domain" description="Co-chaperone DjlA N-terminal" evidence="1">
    <location>
        <begin position="18"/>
        <end position="122"/>
    </location>
</feature>
<evidence type="ECO:0000259" key="1">
    <source>
        <dbReference type="Pfam" id="PF05099"/>
    </source>
</evidence>
<dbReference type="RefSeq" id="WP_186412149.1">
    <property type="nucleotide sequence ID" value="NZ_FLQY01000358.1"/>
</dbReference>
<dbReference type="AlphaFoldDB" id="A0A1A8Y059"/>
<name>A0A1A8Y059_9RHOO</name>
<dbReference type="InterPro" id="IPR029024">
    <property type="entry name" value="TerB-like"/>
</dbReference>
<proteinExistence type="predicted"/>